<reference evidence="1" key="1">
    <citation type="submission" date="2020-10" db="EMBL/GenBank/DDBJ databases">
        <title>Taxonomic study of unclassified bacteria belonging to the class Ktedonobacteria.</title>
        <authorList>
            <person name="Yabe S."/>
            <person name="Wang C.M."/>
            <person name="Zheng Y."/>
            <person name="Sakai Y."/>
            <person name="Cavaletti L."/>
            <person name="Monciardini P."/>
            <person name="Donadio S."/>
        </authorList>
    </citation>
    <scope>NUCLEOTIDE SEQUENCE</scope>
    <source>
        <strain evidence="1">ID150040</strain>
    </source>
</reference>
<comment type="caution">
    <text evidence="1">The sequence shown here is derived from an EMBL/GenBank/DDBJ whole genome shotgun (WGS) entry which is preliminary data.</text>
</comment>
<evidence type="ECO:0000313" key="2">
    <source>
        <dbReference type="Proteomes" id="UP000597444"/>
    </source>
</evidence>
<sequence>MLLASVQETELLSCLQTALTPNLSTAASSLRVVGSRPATLYCLLLTLLFLQAVGLRRTWDLRGYSGQTLALLTDRDRAYGYRHTERFLAELACIGADAFLTEALARWTASLWEPGRKQRENPVAVFYVDGHRKPVHADALIPRGLIGRTGKVLGCRALVVLHDQQGHPLLVTTHRGDQHLTLGLPAILTHYEQAAGLENLKRIVVDREGMAAEFLAELAG</sequence>
<evidence type="ECO:0000313" key="1">
    <source>
        <dbReference type="EMBL" id="GHO99871.1"/>
    </source>
</evidence>
<gene>
    <name evidence="1" type="ORF">KSF_099190</name>
</gene>
<accession>A0A8J3J1G6</accession>
<keyword evidence="2" id="KW-1185">Reference proteome</keyword>
<dbReference type="AlphaFoldDB" id="A0A8J3J1G6"/>
<dbReference type="Proteomes" id="UP000597444">
    <property type="component" value="Unassembled WGS sequence"/>
</dbReference>
<proteinExistence type="predicted"/>
<organism evidence="1 2">
    <name type="scientific">Reticulibacter mediterranei</name>
    <dbReference type="NCBI Taxonomy" id="2778369"/>
    <lineage>
        <taxon>Bacteria</taxon>
        <taxon>Bacillati</taxon>
        <taxon>Chloroflexota</taxon>
        <taxon>Ktedonobacteria</taxon>
        <taxon>Ktedonobacterales</taxon>
        <taxon>Reticulibacteraceae</taxon>
        <taxon>Reticulibacter</taxon>
    </lineage>
</organism>
<dbReference type="EMBL" id="BNJK01000002">
    <property type="protein sequence ID" value="GHO99871.1"/>
    <property type="molecule type" value="Genomic_DNA"/>
</dbReference>
<name>A0A8J3J1G6_9CHLR</name>
<protein>
    <submittedName>
        <fullName evidence="1">Uncharacterized protein</fullName>
    </submittedName>
</protein>
<dbReference type="RefSeq" id="WP_220210484.1">
    <property type="nucleotide sequence ID" value="NZ_BNJK01000002.1"/>
</dbReference>